<evidence type="ECO:0000313" key="3">
    <source>
        <dbReference type="EMBL" id="KAL0294642.1"/>
    </source>
</evidence>
<feature type="compositionally biased region" description="Low complexity" evidence="1">
    <location>
        <begin position="109"/>
        <end position="133"/>
    </location>
</feature>
<dbReference type="InterPro" id="IPR047259">
    <property type="entry name" value="QUIRKY-like"/>
</dbReference>
<feature type="compositionally biased region" description="Basic and acidic residues" evidence="1">
    <location>
        <begin position="146"/>
        <end position="161"/>
    </location>
</feature>
<dbReference type="InterPro" id="IPR000008">
    <property type="entry name" value="C2_dom"/>
</dbReference>
<evidence type="ECO:0000259" key="2">
    <source>
        <dbReference type="PROSITE" id="PS50004"/>
    </source>
</evidence>
<dbReference type="SUPFAM" id="SSF49562">
    <property type="entry name" value="C2 domain (Calcium/lipid-binding domain, CaLB)"/>
    <property type="match status" value="1"/>
</dbReference>
<dbReference type="Gene3D" id="2.60.40.150">
    <property type="entry name" value="C2 domain"/>
    <property type="match status" value="1"/>
</dbReference>
<gene>
    <name evidence="3" type="ORF">Sradi_6876100</name>
</gene>
<accession>A0AAW2JK42</accession>
<dbReference type="PROSITE" id="PS50004">
    <property type="entry name" value="C2"/>
    <property type="match status" value="1"/>
</dbReference>
<name>A0AAW2JK42_SESRA</name>
<reference evidence="3" key="1">
    <citation type="submission" date="2020-06" db="EMBL/GenBank/DDBJ databases">
        <authorList>
            <person name="Li T."/>
            <person name="Hu X."/>
            <person name="Zhang T."/>
            <person name="Song X."/>
            <person name="Zhang H."/>
            <person name="Dai N."/>
            <person name="Sheng W."/>
            <person name="Hou X."/>
            <person name="Wei L."/>
        </authorList>
    </citation>
    <scope>NUCLEOTIDE SEQUENCE</scope>
    <source>
        <strain evidence="3">G02</strain>
        <tissue evidence="3">Leaf</tissue>
    </source>
</reference>
<feature type="region of interest" description="Disordered" evidence="1">
    <location>
        <begin position="94"/>
        <end position="161"/>
    </location>
</feature>
<dbReference type="PANTHER" id="PTHR31425">
    <property type="entry name" value="PHOSPHORIBOSYLANTHRANILATE TRANSFERASE ISOFORM 1"/>
    <property type="match status" value="1"/>
</dbReference>
<dbReference type="EMBL" id="JACGWJ010000146">
    <property type="protein sequence ID" value="KAL0294642.1"/>
    <property type="molecule type" value="Genomic_DNA"/>
</dbReference>
<evidence type="ECO:0000256" key="1">
    <source>
        <dbReference type="SAM" id="MobiDB-lite"/>
    </source>
</evidence>
<feature type="region of interest" description="Disordered" evidence="1">
    <location>
        <begin position="33"/>
        <end position="57"/>
    </location>
</feature>
<proteinExistence type="predicted"/>
<dbReference type="Pfam" id="PF00168">
    <property type="entry name" value="C2"/>
    <property type="match status" value="1"/>
</dbReference>
<feature type="domain" description="C2" evidence="2">
    <location>
        <begin position="3"/>
        <end position="128"/>
    </location>
</feature>
<organism evidence="3">
    <name type="scientific">Sesamum radiatum</name>
    <name type="common">Black benniseed</name>
    <dbReference type="NCBI Taxonomy" id="300843"/>
    <lineage>
        <taxon>Eukaryota</taxon>
        <taxon>Viridiplantae</taxon>
        <taxon>Streptophyta</taxon>
        <taxon>Embryophyta</taxon>
        <taxon>Tracheophyta</taxon>
        <taxon>Spermatophyta</taxon>
        <taxon>Magnoliopsida</taxon>
        <taxon>eudicotyledons</taxon>
        <taxon>Gunneridae</taxon>
        <taxon>Pentapetalae</taxon>
        <taxon>asterids</taxon>
        <taxon>lamiids</taxon>
        <taxon>Lamiales</taxon>
        <taxon>Pedaliaceae</taxon>
        <taxon>Sesamum</taxon>
    </lineage>
</organism>
<reference evidence="3" key="2">
    <citation type="journal article" date="2024" name="Plant">
        <title>Genomic evolution and insights into agronomic trait innovations of Sesamum species.</title>
        <authorList>
            <person name="Miao H."/>
            <person name="Wang L."/>
            <person name="Qu L."/>
            <person name="Liu H."/>
            <person name="Sun Y."/>
            <person name="Le M."/>
            <person name="Wang Q."/>
            <person name="Wei S."/>
            <person name="Zheng Y."/>
            <person name="Lin W."/>
            <person name="Duan Y."/>
            <person name="Cao H."/>
            <person name="Xiong S."/>
            <person name="Wang X."/>
            <person name="Wei L."/>
            <person name="Li C."/>
            <person name="Ma Q."/>
            <person name="Ju M."/>
            <person name="Zhao R."/>
            <person name="Li G."/>
            <person name="Mu C."/>
            <person name="Tian Q."/>
            <person name="Mei H."/>
            <person name="Zhang T."/>
            <person name="Gao T."/>
            <person name="Zhang H."/>
        </authorList>
    </citation>
    <scope>NUCLEOTIDE SEQUENCE</scope>
    <source>
        <strain evidence="3">G02</strain>
    </source>
</reference>
<protein>
    <submittedName>
        <fullName evidence="3">Protein QUIRKY</fullName>
    </submittedName>
</protein>
<dbReference type="PANTHER" id="PTHR31425:SF36">
    <property type="entry name" value="PROTEIN QUIRKY"/>
    <property type="match status" value="1"/>
</dbReference>
<dbReference type="SMART" id="SM00239">
    <property type="entry name" value="C2"/>
    <property type="match status" value="1"/>
</dbReference>
<sequence>MSSDHPPPLPDQPKPPTTVRKLIVEVIEARDLLPKDGQGSSSPYVVADFDGQKRRTSTVERNLNPVWNEALEFVVSDPKTMEFEELNVEIYYYDEMVEEEQQPPPPPQEQQLPPQEQPQGPEEVKNPVLVVMEEPPPMPLPNHTPMEPREHSPPLVRIHELPPKMGLRRECSAAGILRM</sequence>
<dbReference type="InterPro" id="IPR035892">
    <property type="entry name" value="C2_domain_sf"/>
</dbReference>
<dbReference type="AlphaFoldDB" id="A0AAW2JK42"/>
<comment type="caution">
    <text evidence="3">The sequence shown here is derived from an EMBL/GenBank/DDBJ whole genome shotgun (WGS) entry which is preliminary data.</text>
</comment>